<evidence type="ECO:0000313" key="4">
    <source>
        <dbReference type="Proteomes" id="UP000054270"/>
    </source>
</evidence>
<name>A0A0D2LLC7_HYPSF</name>
<dbReference type="InterPro" id="IPR027417">
    <property type="entry name" value="P-loop_NTPase"/>
</dbReference>
<proteinExistence type="predicted"/>
<protein>
    <recommendedName>
        <fullName evidence="2">Nephrocystin 3-like N-terminal domain-containing protein</fullName>
    </recommendedName>
</protein>
<dbReference type="AlphaFoldDB" id="A0A0D2LLC7"/>
<dbReference type="EMBL" id="KN817520">
    <property type="protein sequence ID" value="KJA28687.1"/>
    <property type="molecule type" value="Genomic_DNA"/>
</dbReference>
<sequence>MTAHPELPKHNMLVMSLPQAFDNEVYNRSSALLVSEWLFFPAFRHPSLPTETALAKSRDSNILCLSGPVGSGKTQLAAHLAPWLAEMGCLGGYFTFDHGLGLGPTATLDALPLTLIHQAAAVEPDMCTHLATAFANNPTAAHQALERRFLSLFVAPVLSFVAARLPAGGAWNPLAPLVFIIDGLGAAEGHSAGMIGALAEWLAGSGVLALPPHIRFLLLTRPEVGLAAALRARQANCVYAEMEPEVHCTPGESLWMSESGVVLQAGEVPRVREAPLAHSPLALKGPV</sequence>
<keyword evidence="4" id="KW-1185">Reference proteome</keyword>
<dbReference type="STRING" id="945553.A0A0D2LLC7"/>
<feature type="domain" description="Nephrocystin 3-like N-terminal" evidence="2">
    <location>
        <begin position="54"/>
        <end position="190"/>
    </location>
</feature>
<evidence type="ECO:0000259" key="2">
    <source>
        <dbReference type="Pfam" id="PF24883"/>
    </source>
</evidence>
<evidence type="ECO:0000256" key="1">
    <source>
        <dbReference type="ARBA" id="ARBA00022737"/>
    </source>
</evidence>
<keyword evidence="1" id="KW-0677">Repeat</keyword>
<dbReference type="Pfam" id="PF24883">
    <property type="entry name" value="NPHP3_N"/>
    <property type="match status" value="1"/>
</dbReference>
<dbReference type="InterPro" id="IPR056884">
    <property type="entry name" value="NPHP3-like_N"/>
</dbReference>
<dbReference type="OrthoDB" id="3048642at2759"/>
<gene>
    <name evidence="3" type="ORF">HYPSUDRAFT_615380</name>
</gene>
<reference evidence="4" key="1">
    <citation type="submission" date="2014-04" db="EMBL/GenBank/DDBJ databases">
        <title>Evolutionary Origins and Diversification of the Mycorrhizal Mutualists.</title>
        <authorList>
            <consortium name="DOE Joint Genome Institute"/>
            <consortium name="Mycorrhizal Genomics Consortium"/>
            <person name="Kohler A."/>
            <person name="Kuo A."/>
            <person name="Nagy L.G."/>
            <person name="Floudas D."/>
            <person name="Copeland A."/>
            <person name="Barry K.W."/>
            <person name="Cichocki N."/>
            <person name="Veneault-Fourrey C."/>
            <person name="LaButti K."/>
            <person name="Lindquist E.A."/>
            <person name="Lipzen A."/>
            <person name="Lundell T."/>
            <person name="Morin E."/>
            <person name="Murat C."/>
            <person name="Riley R."/>
            <person name="Ohm R."/>
            <person name="Sun H."/>
            <person name="Tunlid A."/>
            <person name="Henrissat B."/>
            <person name="Grigoriev I.V."/>
            <person name="Hibbett D.S."/>
            <person name="Martin F."/>
        </authorList>
    </citation>
    <scope>NUCLEOTIDE SEQUENCE [LARGE SCALE GENOMIC DNA]</scope>
    <source>
        <strain evidence="4">FD-334 SS-4</strain>
    </source>
</reference>
<dbReference type="Proteomes" id="UP000054270">
    <property type="component" value="Unassembled WGS sequence"/>
</dbReference>
<evidence type="ECO:0000313" key="3">
    <source>
        <dbReference type="EMBL" id="KJA28687.1"/>
    </source>
</evidence>
<organism evidence="3 4">
    <name type="scientific">Hypholoma sublateritium (strain FD-334 SS-4)</name>
    <dbReference type="NCBI Taxonomy" id="945553"/>
    <lineage>
        <taxon>Eukaryota</taxon>
        <taxon>Fungi</taxon>
        <taxon>Dikarya</taxon>
        <taxon>Basidiomycota</taxon>
        <taxon>Agaricomycotina</taxon>
        <taxon>Agaricomycetes</taxon>
        <taxon>Agaricomycetidae</taxon>
        <taxon>Agaricales</taxon>
        <taxon>Agaricineae</taxon>
        <taxon>Strophariaceae</taxon>
        <taxon>Hypholoma</taxon>
    </lineage>
</organism>
<accession>A0A0D2LLC7</accession>
<dbReference type="SUPFAM" id="SSF52540">
    <property type="entry name" value="P-loop containing nucleoside triphosphate hydrolases"/>
    <property type="match status" value="1"/>
</dbReference>